<feature type="transmembrane region" description="Helical" evidence="1">
    <location>
        <begin position="17"/>
        <end position="36"/>
    </location>
</feature>
<gene>
    <name evidence="2" type="ORF">BFP76_02500</name>
</gene>
<organism evidence="2 3">
    <name type="scientific">Paramylibacter kogurei</name>
    <dbReference type="NCBI Taxonomy" id="1889778"/>
    <lineage>
        <taxon>Bacteria</taxon>
        <taxon>Pseudomonadati</taxon>
        <taxon>Pseudomonadota</taxon>
        <taxon>Alphaproteobacteria</taxon>
        <taxon>Rhodobacterales</taxon>
        <taxon>Paracoccaceae</taxon>
        <taxon>Paramylibacter</taxon>
    </lineage>
</organism>
<keyword evidence="1" id="KW-1133">Transmembrane helix</keyword>
<keyword evidence="1" id="KW-0472">Membrane</keyword>
<dbReference type="Proteomes" id="UP000231516">
    <property type="component" value="Unassembled WGS sequence"/>
</dbReference>
<accession>A0A2G5K4V4</accession>
<evidence type="ECO:0000256" key="1">
    <source>
        <dbReference type="SAM" id="Phobius"/>
    </source>
</evidence>
<evidence type="ECO:0000313" key="3">
    <source>
        <dbReference type="Proteomes" id="UP000231516"/>
    </source>
</evidence>
<keyword evidence="1" id="KW-0812">Transmembrane</keyword>
<evidence type="ECO:0000313" key="2">
    <source>
        <dbReference type="EMBL" id="PIB24129.1"/>
    </source>
</evidence>
<protein>
    <submittedName>
        <fullName evidence="2">Uncharacterized protein</fullName>
    </submittedName>
</protein>
<dbReference type="EMBL" id="MDGM01000012">
    <property type="protein sequence ID" value="PIB24129.1"/>
    <property type="molecule type" value="Genomic_DNA"/>
</dbReference>
<comment type="caution">
    <text evidence="2">The sequence shown here is derived from an EMBL/GenBank/DDBJ whole genome shotgun (WGS) entry which is preliminary data.</text>
</comment>
<name>A0A2G5K4V4_9RHOB</name>
<keyword evidence="3" id="KW-1185">Reference proteome</keyword>
<reference evidence="2 3" key="1">
    <citation type="submission" date="2016-08" db="EMBL/GenBank/DDBJ databases">
        <title>Draft genome of Amylibacter sp. strain 4G11.</title>
        <authorList>
            <person name="Wong S.-K."/>
            <person name="Hamasaki K."/>
            <person name="Yoshizawa S."/>
        </authorList>
    </citation>
    <scope>NUCLEOTIDE SEQUENCE [LARGE SCALE GENOMIC DNA]</scope>
    <source>
        <strain evidence="2 3">4G11</strain>
    </source>
</reference>
<proteinExistence type="predicted"/>
<sequence length="59" mass="6911">MVLLCEFDPLRILRTKFFSVKLLVLLVFFTISLFLLNLDRLGKFCAGDRTKQFEILEVS</sequence>
<dbReference type="AlphaFoldDB" id="A0A2G5K4V4"/>